<dbReference type="Pfam" id="PF21982">
    <property type="entry name" value="RecX_HTH1"/>
    <property type="match status" value="1"/>
</dbReference>
<dbReference type="Pfam" id="PF21981">
    <property type="entry name" value="RecX_HTH3"/>
    <property type="match status" value="1"/>
</dbReference>
<evidence type="ECO:0000313" key="11">
    <source>
        <dbReference type="Proteomes" id="UP000183046"/>
    </source>
</evidence>
<dbReference type="InterPro" id="IPR053924">
    <property type="entry name" value="RecX_HTH_2nd"/>
</dbReference>
<name>A0A1G5N4D0_9PSED</name>
<dbReference type="InterPro" id="IPR003783">
    <property type="entry name" value="Regulatory_RecX"/>
</dbReference>
<dbReference type="EMBL" id="FMWB01000004">
    <property type="protein sequence ID" value="SCZ31641.1"/>
    <property type="molecule type" value="Genomic_DNA"/>
</dbReference>
<dbReference type="Proteomes" id="UP000189310">
    <property type="component" value="Unassembled WGS sequence"/>
</dbReference>
<feature type="domain" description="RecX third three-helical" evidence="7">
    <location>
        <begin position="103"/>
        <end position="147"/>
    </location>
</feature>
<dbReference type="GO" id="GO:0005737">
    <property type="term" value="C:cytoplasm"/>
    <property type="evidence" value="ECO:0007669"/>
    <property type="project" value="UniProtKB-SubCell"/>
</dbReference>
<reference evidence="10" key="2">
    <citation type="submission" date="2016-10" db="EMBL/GenBank/DDBJ databases">
        <authorList>
            <person name="Varghese N."/>
            <person name="Submissions S."/>
        </authorList>
    </citation>
    <scope>NUCLEOTIDE SEQUENCE</scope>
    <source>
        <strain evidence="10">DSM 15758</strain>
    </source>
</reference>
<evidence type="ECO:0000256" key="3">
    <source>
        <dbReference type="ARBA" id="ARBA00018111"/>
    </source>
</evidence>
<dbReference type="OrthoDB" id="7066780at2"/>
<dbReference type="NCBIfam" id="NF001054">
    <property type="entry name" value="PRK00117.2-1"/>
    <property type="match status" value="1"/>
</dbReference>
<comment type="similarity">
    <text evidence="2 5">Belongs to the RecX family.</text>
</comment>
<dbReference type="PANTHER" id="PTHR33602">
    <property type="entry name" value="REGULATORY PROTEIN RECX FAMILY PROTEIN"/>
    <property type="match status" value="1"/>
</dbReference>
<evidence type="ECO:0000256" key="2">
    <source>
        <dbReference type="ARBA" id="ARBA00009695"/>
    </source>
</evidence>
<dbReference type="PANTHER" id="PTHR33602:SF1">
    <property type="entry name" value="REGULATORY PROTEIN RECX FAMILY PROTEIN"/>
    <property type="match status" value="1"/>
</dbReference>
<dbReference type="Gene3D" id="1.10.10.10">
    <property type="entry name" value="Winged helix-like DNA-binding domain superfamily/Winged helix DNA-binding domain"/>
    <property type="match status" value="3"/>
</dbReference>
<keyword evidence="4 5" id="KW-0963">Cytoplasm</keyword>
<comment type="subcellular location">
    <subcellularLocation>
        <location evidence="1 5">Cytoplasm</location>
    </subcellularLocation>
</comment>
<dbReference type="eggNOG" id="COG2137">
    <property type="taxonomic scope" value="Bacteria"/>
</dbReference>
<dbReference type="STRING" id="237610.BJP27_21085"/>
<evidence type="ECO:0000313" key="10">
    <source>
        <dbReference type="EMBL" id="SCZ31641.1"/>
    </source>
</evidence>
<dbReference type="InterPro" id="IPR053925">
    <property type="entry name" value="RecX_HTH_3rd"/>
</dbReference>
<protein>
    <recommendedName>
        <fullName evidence="3 5">Regulatory protein RecX</fullName>
    </recommendedName>
</protein>
<evidence type="ECO:0000256" key="1">
    <source>
        <dbReference type="ARBA" id="ARBA00004496"/>
    </source>
</evidence>
<evidence type="ECO:0000259" key="7">
    <source>
        <dbReference type="Pfam" id="PF21981"/>
    </source>
</evidence>
<dbReference type="Pfam" id="PF02631">
    <property type="entry name" value="RecX_HTH2"/>
    <property type="match status" value="1"/>
</dbReference>
<dbReference type="GO" id="GO:0006282">
    <property type="term" value="P:regulation of DNA repair"/>
    <property type="evidence" value="ECO:0007669"/>
    <property type="project" value="UniProtKB-UniRule"/>
</dbReference>
<feature type="domain" description="RecX second three-helical" evidence="6">
    <location>
        <begin position="57"/>
        <end position="97"/>
    </location>
</feature>
<accession>A0A1G5N4D0</accession>
<comment type="caution">
    <text evidence="10">The sequence shown here is derived from an EMBL/GenBank/DDBJ whole genome shotgun (WGS) entry which is preliminary data.</text>
</comment>
<gene>
    <name evidence="5" type="primary">recX</name>
    <name evidence="9" type="ORF">BVL52_10740</name>
    <name evidence="10" type="ORF">SAMN05216279_10419</name>
</gene>
<dbReference type="AlphaFoldDB" id="A0A1G5N4D0"/>
<comment type="function">
    <text evidence="5">Modulates RecA activity.</text>
</comment>
<dbReference type="EMBL" id="MTLN01000005">
    <property type="protein sequence ID" value="ONN71626.1"/>
    <property type="molecule type" value="Genomic_DNA"/>
</dbReference>
<evidence type="ECO:0000256" key="4">
    <source>
        <dbReference type="ARBA" id="ARBA00022490"/>
    </source>
</evidence>
<dbReference type="HAMAP" id="MF_01114">
    <property type="entry name" value="RecX"/>
    <property type="match status" value="1"/>
</dbReference>
<sequence length="150" mass="17261">MGNPLDTTAAIRFAAMDLLARREHGREELSRKLRRRGAEESLLGPVLDRLAEDGLLDESRYLESYIASRARSGYGPMRIREELGQRGLKREQVETALREADVDWQAQLEEVWRRKFGTPPADAKERAKQGRFLAYRGYAMDGINRVLSRR</sequence>
<evidence type="ECO:0000313" key="12">
    <source>
        <dbReference type="Proteomes" id="UP000189310"/>
    </source>
</evidence>
<dbReference type="Proteomes" id="UP000183046">
    <property type="component" value="Unassembled WGS sequence"/>
</dbReference>
<dbReference type="InterPro" id="IPR053926">
    <property type="entry name" value="RecX_HTH_1st"/>
</dbReference>
<evidence type="ECO:0000256" key="5">
    <source>
        <dbReference type="HAMAP-Rule" id="MF_01114"/>
    </source>
</evidence>
<dbReference type="GeneID" id="57560003"/>
<dbReference type="InterPro" id="IPR036388">
    <property type="entry name" value="WH-like_DNA-bd_sf"/>
</dbReference>
<reference evidence="9 12" key="3">
    <citation type="submission" date="2017-01" db="EMBL/GenBank/DDBJ databases">
        <title>Pseudomonas psychrotolerans genome sequencing and assembly.</title>
        <authorList>
            <person name="Vyas B."/>
            <person name="Mayilraj S."/>
        </authorList>
    </citation>
    <scope>NUCLEOTIDE SEQUENCE [LARGE SCALE GENOMIC DNA]</scope>
    <source>
        <strain evidence="9 12">SDS18</strain>
    </source>
</reference>
<reference evidence="11" key="1">
    <citation type="submission" date="2016-10" db="EMBL/GenBank/DDBJ databases">
        <authorList>
            <person name="de Groot N.N."/>
        </authorList>
    </citation>
    <scope>NUCLEOTIDE SEQUENCE [LARGE SCALE GENOMIC DNA]</scope>
    <source>
        <strain evidence="11">DSM 15758</strain>
    </source>
</reference>
<feature type="domain" description="RecX first three-helical" evidence="8">
    <location>
        <begin position="14"/>
        <end position="50"/>
    </location>
</feature>
<organism evidence="10 11">
    <name type="scientific">Pseudomonas oryzihabitans</name>
    <dbReference type="NCBI Taxonomy" id="47885"/>
    <lineage>
        <taxon>Bacteria</taxon>
        <taxon>Pseudomonadati</taxon>
        <taxon>Pseudomonadota</taxon>
        <taxon>Gammaproteobacteria</taxon>
        <taxon>Pseudomonadales</taxon>
        <taxon>Pseudomonadaceae</taxon>
        <taxon>Pseudomonas</taxon>
    </lineage>
</organism>
<dbReference type="RefSeq" id="WP_007159380.1">
    <property type="nucleotide sequence ID" value="NZ_DAMACH010000015.1"/>
</dbReference>
<evidence type="ECO:0000313" key="9">
    <source>
        <dbReference type="EMBL" id="ONN71626.1"/>
    </source>
</evidence>
<keyword evidence="12" id="KW-1185">Reference proteome</keyword>
<evidence type="ECO:0000259" key="6">
    <source>
        <dbReference type="Pfam" id="PF02631"/>
    </source>
</evidence>
<proteinExistence type="inferred from homology"/>
<evidence type="ECO:0000259" key="8">
    <source>
        <dbReference type="Pfam" id="PF21982"/>
    </source>
</evidence>